<evidence type="ECO:0000313" key="6">
    <source>
        <dbReference type="Proteomes" id="UP000298484"/>
    </source>
</evidence>
<dbReference type="PRINTS" id="PR00922">
    <property type="entry name" value="DADACBPTASE3"/>
</dbReference>
<dbReference type="Proteomes" id="UP000298484">
    <property type="component" value="Unassembled WGS sequence"/>
</dbReference>
<evidence type="ECO:0000256" key="3">
    <source>
        <dbReference type="SAM" id="MobiDB-lite"/>
    </source>
</evidence>
<organism evidence="5 6">
    <name type="scientific">Lentibacillus salicampi</name>
    <dbReference type="NCBI Taxonomy" id="175306"/>
    <lineage>
        <taxon>Bacteria</taxon>
        <taxon>Bacillati</taxon>
        <taxon>Bacillota</taxon>
        <taxon>Bacilli</taxon>
        <taxon>Bacillales</taxon>
        <taxon>Bacillaceae</taxon>
        <taxon>Lentibacillus</taxon>
    </lineage>
</organism>
<keyword evidence="5" id="KW-0645">Protease</keyword>
<dbReference type="PANTHER" id="PTHR30023">
    <property type="entry name" value="D-ALANYL-D-ALANINE CARBOXYPEPTIDASE"/>
    <property type="match status" value="1"/>
</dbReference>
<evidence type="ECO:0000313" key="5">
    <source>
        <dbReference type="EMBL" id="TFJ91975.1"/>
    </source>
</evidence>
<evidence type="ECO:0000256" key="1">
    <source>
        <dbReference type="ARBA" id="ARBA00006096"/>
    </source>
</evidence>
<feature type="region of interest" description="Disordered" evidence="3">
    <location>
        <begin position="35"/>
        <end position="54"/>
    </location>
</feature>
<feature type="chain" id="PRO_5021219386" evidence="4">
    <location>
        <begin position="29"/>
        <end position="514"/>
    </location>
</feature>
<proteinExistence type="inferred from homology"/>
<dbReference type="GO" id="GO:0000270">
    <property type="term" value="P:peptidoglycan metabolic process"/>
    <property type="evidence" value="ECO:0007669"/>
    <property type="project" value="TreeGrafter"/>
</dbReference>
<dbReference type="Gene3D" id="3.50.80.20">
    <property type="entry name" value="D-Ala-D-Ala carboxypeptidase C, peptidase S13"/>
    <property type="match status" value="1"/>
</dbReference>
<comment type="caution">
    <text evidence="5">The sequence shown here is derived from an EMBL/GenBank/DDBJ whole genome shotgun (WGS) entry which is preliminary data.</text>
</comment>
<sequence>MFVRRCGKKCFLLFLLALLVLFPFTSQEQSFVSASKETAERPEQTTQIQATNEDKDLSDKLDAILSHSSLDGTSVSVSVRTSDDGELLYEHNGDLRLHPASNMKLLSGAAAMETLGGDYQLTTEVLTDGDVRGKVLHGDVYLKGKGDPTLMKEDLDQFAAELKGMGIKNIKGDLIGDDTWYDDVRLSLDLNWSDEPFYTGAQVSALTLSPNEDYDAGTVIVDAHPADETGEKADVTVTPANDYVTIVNNTETVKAGETKDISIEREHGSNDIVVEGTIPVDGARSRSWVSVWEPTGYAVDVFKKSLEEHGLKFIGNSSVDTGKAPEDATVMASRQSMPLEELYMPFMKLSNNGHAEMLTKEMGRVVHDKGSWDAGLDVTEAFITDMGLDTDTILLRDGSGMSHKNMIPANELSQFLTAIKDEDWFPAFENSLPVAGAPERLVGGTLRYRMTEEPAQGNVVAKTGSLTGVSTLSGYVTSRDGEKLVFSIMLNNYLGSSDTAIEDAIATALAGHAF</sequence>
<keyword evidence="2 5" id="KW-0378">Hydrolase</keyword>
<dbReference type="PANTHER" id="PTHR30023:SF0">
    <property type="entry name" value="PENICILLIN-SENSITIVE CARBOXYPEPTIDASE A"/>
    <property type="match status" value="1"/>
</dbReference>
<dbReference type="OrthoDB" id="9802627at2"/>
<dbReference type="Gene3D" id="3.40.710.10">
    <property type="entry name" value="DD-peptidase/beta-lactamase superfamily"/>
    <property type="match status" value="2"/>
</dbReference>
<name>A0A4Y9A944_9BACI</name>
<gene>
    <name evidence="5" type="primary">dacB</name>
    <name evidence="5" type="ORF">E4U82_14840</name>
</gene>
<accession>A0A4Y9A944</accession>
<reference evidence="5 6" key="1">
    <citation type="submission" date="2019-03" db="EMBL/GenBank/DDBJ databases">
        <title>Genome sequence of Lentibacillus salicampi ATCC BAA-719.</title>
        <authorList>
            <person name="Maclea K.S."/>
            <person name="Simoes Junior M."/>
        </authorList>
    </citation>
    <scope>NUCLEOTIDE SEQUENCE [LARGE SCALE GENOMIC DNA]</scope>
    <source>
        <strain evidence="5 6">ATCC BAA-719</strain>
    </source>
</reference>
<dbReference type="NCBIfam" id="TIGR00666">
    <property type="entry name" value="PBP4"/>
    <property type="match status" value="1"/>
</dbReference>
<protein>
    <submittedName>
        <fullName evidence="5">D-alanyl-D-alanine carboxypeptidase/D-alanyl-D-alanine-endopeptidase</fullName>
        <ecNumber evidence="5">3.4.16.4</ecNumber>
    </submittedName>
</protein>
<dbReference type="AlphaFoldDB" id="A0A4Y9A944"/>
<evidence type="ECO:0000256" key="2">
    <source>
        <dbReference type="ARBA" id="ARBA00022801"/>
    </source>
</evidence>
<dbReference type="GO" id="GO:0006508">
    <property type="term" value="P:proteolysis"/>
    <property type="evidence" value="ECO:0007669"/>
    <property type="project" value="InterPro"/>
</dbReference>
<dbReference type="RefSeq" id="WP_135110939.1">
    <property type="nucleotide sequence ID" value="NZ_SRHY01000033.1"/>
</dbReference>
<dbReference type="InterPro" id="IPR000667">
    <property type="entry name" value="Peptidase_S13"/>
</dbReference>
<dbReference type="InterPro" id="IPR012338">
    <property type="entry name" value="Beta-lactam/transpept-like"/>
</dbReference>
<dbReference type="EC" id="3.4.16.4" evidence="5"/>
<keyword evidence="4" id="KW-0732">Signal</keyword>
<evidence type="ECO:0000256" key="4">
    <source>
        <dbReference type="SAM" id="SignalP"/>
    </source>
</evidence>
<keyword evidence="6" id="KW-1185">Reference proteome</keyword>
<feature type="signal peptide" evidence="4">
    <location>
        <begin position="1"/>
        <end position="28"/>
    </location>
</feature>
<dbReference type="GO" id="GO:0009002">
    <property type="term" value="F:serine-type D-Ala-D-Ala carboxypeptidase activity"/>
    <property type="evidence" value="ECO:0007669"/>
    <property type="project" value="UniProtKB-EC"/>
</dbReference>
<dbReference type="SUPFAM" id="SSF56601">
    <property type="entry name" value="beta-lactamase/transpeptidase-like"/>
    <property type="match status" value="1"/>
</dbReference>
<dbReference type="Pfam" id="PF02113">
    <property type="entry name" value="Peptidase_S13"/>
    <property type="match status" value="1"/>
</dbReference>
<comment type="similarity">
    <text evidence="1">Belongs to the peptidase S13 family.</text>
</comment>
<keyword evidence="5" id="KW-0121">Carboxypeptidase</keyword>
<dbReference type="EMBL" id="SRHY01000033">
    <property type="protein sequence ID" value="TFJ91975.1"/>
    <property type="molecule type" value="Genomic_DNA"/>
</dbReference>